<proteinExistence type="predicted"/>
<accession>A0A3N4IQP3</accession>
<sequence>MTRQGDNNATDELENGRSKPQNTSSTTKSMARSQTEFEEEQMIQRQKERLNKERTERRLLLAKQPFPLELAVGDFWDDRVLWNDAPNDVIVVICDWMANKPLVSPDALTRRVTNPIPTAMLEEWADWRVSCVEKESLEYWYSIHLNTELNDDPETAAKLLAWTMDGFALATVMAEWFRKEEIMYRELLEDQPLAVVYQTPAFVTPYPIVGDENVTSRTYFPATGPYFNSRYNVLALDDQEHFWHVVDALEEKLTQQKWAIMRAEERRTQAARQDAKALALGRRMLELERDAAILKPEDVEAANLHSVGDNPTFRWLLTMGEVLKTPNHTV</sequence>
<protein>
    <submittedName>
        <fullName evidence="2">Uncharacterized protein</fullName>
    </submittedName>
</protein>
<evidence type="ECO:0000256" key="1">
    <source>
        <dbReference type="SAM" id="MobiDB-lite"/>
    </source>
</evidence>
<feature type="compositionally biased region" description="Polar residues" evidence="1">
    <location>
        <begin position="18"/>
        <end position="34"/>
    </location>
</feature>
<evidence type="ECO:0000313" key="2">
    <source>
        <dbReference type="EMBL" id="RPA88106.1"/>
    </source>
</evidence>
<dbReference type="AlphaFoldDB" id="A0A3N4IQP3"/>
<gene>
    <name evidence="2" type="ORF">BJ508DRAFT_337417</name>
</gene>
<dbReference type="EMBL" id="ML119645">
    <property type="protein sequence ID" value="RPA88106.1"/>
    <property type="molecule type" value="Genomic_DNA"/>
</dbReference>
<name>A0A3N4IQP3_ASCIM</name>
<dbReference type="Proteomes" id="UP000275078">
    <property type="component" value="Unassembled WGS sequence"/>
</dbReference>
<reference evidence="2 3" key="1">
    <citation type="journal article" date="2018" name="Nat. Ecol. Evol.">
        <title>Pezizomycetes genomes reveal the molecular basis of ectomycorrhizal truffle lifestyle.</title>
        <authorList>
            <person name="Murat C."/>
            <person name="Payen T."/>
            <person name="Noel B."/>
            <person name="Kuo A."/>
            <person name="Morin E."/>
            <person name="Chen J."/>
            <person name="Kohler A."/>
            <person name="Krizsan K."/>
            <person name="Balestrini R."/>
            <person name="Da Silva C."/>
            <person name="Montanini B."/>
            <person name="Hainaut M."/>
            <person name="Levati E."/>
            <person name="Barry K.W."/>
            <person name="Belfiori B."/>
            <person name="Cichocki N."/>
            <person name="Clum A."/>
            <person name="Dockter R.B."/>
            <person name="Fauchery L."/>
            <person name="Guy J."/>
            <person name="Iotti M."/>
            <person name="Le Tacon F."/>
            <person name="Lindquist E.A."/>
            <person name="Lipzen A."/>
            <person name="Malagnac F."/>
            <person name="Mello A."/>
            <person name="Molinier V."/>
            <person name="Miyauchi S."/>
            <person name="Poulain J."/>
            <person name="Riccioni C."/>
            <person name="Rubini A."/>
            <person name="Sitrit Y."/>
            <person name="Splivallo R."/>
            <person name="Traeger S."/>
            <person name="Wang M."/>
            <person name="Zifcakova L."/>
            <person name="Wipf D."/>
            <person name="Zambonelli A."/>
            <person name="Paolocci F."/>
            <person name="Nowrousian M."/>
            <person name="Ottonello S."/>
            <person name="Baldrian P."/>
            <person name="Spatafora J.W."/>
            <person name="Henrissat B."/>
            <person name="Nagy L.G."/>
            <person name="Aury J.M."/>
            <person name="Wincker P."/>
            <person name="Grigoriev I.V."/>
            <person name="Bonfante P."/>
            <person name="Martin F.M."/>
        </authorList>
    </citation>
    <scope>NUCLEOTIDE SEQUENCE [LARGE SCALE GENOMIC DNA]</scope>
    <source>
        <strain evidence="2 3">RN42</strain>
    </source>
</reference>
<feature type="region of interest" description="Disordered" evidence="1">
    <location>
        <begin position="1"/>
        <end position="49"/>
    </location>
</feature>
<feature type="compositionally biased region" description="Polar residues" evidence="1">
    <location>
        <begin position="1"/>
        <end position="10"/>
    </location>
</feature>
<evidence type="ECO:0000313" key="3">
    <source>
        <dbReference type="Proteomes" id="UP000275078"/>
    </source>
</evidence>
<keyword evidence="3" id="KW-1185">Reference proteome</keyword>
<organism evidence="2 3">
    <name type="scientific">Ascobolus immersus RN42</name>
    <dbReference type="NCBI Taxonomy" id="1160509"/>
    <lineage>
        <taxon>Eukaryota</taxon>
        <taxon>Fungi</taxon>
        <taxon>Dikarya</taxon>
        <taxon>Ascomycota</taxon>
        <taxon>Pezizomycotina</taxon>
        <taxon>Pezizomycetes</taxon>
        <taxon>Pezizales</taxon>
        <taxon>Ascobolaceae</taxon>
        <taxon>Ascobolus</taxon>
    </lineage>
</organism>